<dbReference type="PROSITE" id="PS50072">
    <property type="entry name" value="CSA_PPIASE_2"/>
    <property type="match status" value="1"/>
</dbReference>
<dbReference type="GO" id="GO:0003755">
    <property type="term" value="F:peptidyl-prolyl cis-trans isomerase activity"/>
    <property type="evidence" value="ECO:0007669"/>
    <property type="project" value="UniProtKB-UniRule"/>
</dbReference>
<keyword evidence="7" id="KW-1185">Reference proteome</keyword>
<proteinExistence type="inferred from homology"/>
<comment type="caution">
    <text evidence="6">The sequence shown here is derived from an EMBL/GenBank/DDBJ whole genome shotgun (WGS) entry which is preliminary data.</text>
</comment>
<evidence type="ECO:0000256" key="1">
    <source>
        <dbReference type="ARBA" id="ARBA00007365"/>
    </source>
</evidence>
<dbReference type="Gene3D" id="2.40.100.10">
    <property type="entry name" value="Cyclophilin-like"/>
    <property type="match status" value="2"/>
</dbReference>
<dbReference type="AlphaFoldDB" id="A0A941IZY9"/>
<reference evidence="6" key="2">
    <citation type="submission" date="2021-04" db="EMBL/GenBank/DDBJ databases">
        <authorList>
            <person name="Zhang T."/>
            <person name="Zhang Y."/>
            <person name="Lu D."/>
            <person name="Zuo D."/>
            <person name="Du Z."/>
        </authorList>
    </citation>
    <scope>NUCLEOTIDE SEQUENCE</scope>
    <source>
        <strain evidence="6">JR1</strain>
    </source>
</reference>
<comment type="catalytic activity">
    <reaction evidence="4">
        <text>[protein]-peptidylproline (omega=180) = [protein]-peptidylproline (omega=0)</text>
        <dbReference type="Rhea" id="RHEA:16237"/>
        <dbReference type="Rhea" id="RHEA-COMP:10747"/>
        <dbReference type="Rhea" id="RHEA-COMP:10748"/>
        <dbReference type="ChEBI" id="CHEBI:83833"/>
        <dbReference type="ChEBI" id="CHEBI:83834"/>
        <dbReference type="EC" id="5.2.1.8"/>
    </reaction>
</comment>
<dbReference type="GO" id="GO:0006457">
    <property type="term" value="P:protein folding"/>
    <property type="evidence" value="ECO:0007669"/>
    <property type="project" value="InterPro"/>
</dbReference>
<dbReference type="Pfam" id="PF00160">
    <property type="entry name" value="Pro_isomerase"/>
    <property type="match status" value="2"/>
</dbReference>
<dbReference type="EMBL" id="JAGTAR010000026">
    <property type="protein sequence ID" value="MBR8537027.1"/>
    <property type="molecule type" value="Genomic_DNA"/>
</dbReference>
<name>A0A941IZY9_9BACT</name>
<dbReference type="PROSITE" id="PS51257">
    <property type="entry name" value="PROKAR_LIPOPROTEIN"/>
    <property type="match status" value="1"/>
</dbReference>
<dbReference type="PRINTS" id="PR00153">
    <property type="entry name" value="CSAPPISMRASE"/>
</dbReference>
<keyword evidence="2 4" id="KW-0697">Rotamase</keyword>
<comment type="function">
    <text evidence="4">PPIases accelerate the folding of proteins. It catalyzes the cis-trans isomerization of proline imidic peptide bonds in oligopeptides.</text>
</comment>
<reference evidence="6" key="1">
    <citation type="journal article" date="2018" name="Int. J. Syst. Evol. Microbiol.">
        <title>Carboxylicivirga sediminis sp. nov., isolated from coastal sediment.</title>
        <authorList>
            <person name="Wang F.Q."/>
            <person name="Ren L.H."/>
            <person name="Zou R.J."/>
            <person name="Sun Y.Z."/>
            <person name="Liu X.J."/>
            <person name="Jiang F."/>
            <person name="Liu L.J."/>
        </authorList>
    </citation>
    <scope>NUCLEOTIDE SEQUENCE</scope>
    <source>
        <strain evidence="6">JR1</strain>
    </source>
</reference>
<dbReference type="RefSeq" id="WP_212192054.1">
    <property type="nucleotide sequence ID" value="NZ_JAGTAR010000026.1"/>
</dbReference>
<protein>
    <recommendedName>
        <fullName evidence="4">Peptidyl-prolyl cis-trans isomerase</fullName>
        <shortName evidence="4">PPIase</shortName>
        <ecNumber evidence="4">5.2.1.8</ecNumber>
    </recommendedName>
</protein>
<organism evidence="6 7">
    <name type="scientific">Carboxylicivirga sediminis</name>
    <dbReference type="NCBI Taxonomy" id="2006564"/>
    <lineage>
        <taxon>Bacteria</taxon>
        <taxon>Pseudomonadati</taxon>
        <taxon>Bacteroidota</taxon>
        <taxon>Bacteroidia</taxon>
        <taxon>Marinilabiliales</taxon>
        <taxon>Marinilabiliaceae</taxon>
        <taxon>Carboxylicivirga</taxon>
    </lineage>
</organism>
<dbReference type="InterPro" id="IPR029000">
    <property type="entry name" value="Cyclophilin-like_dom_sf"/>
</dbReference>
<evidence type="ECO:0000259" key="5">
    <source>
        <dbReference type="PROSITE" id="PS50072"/>
    </source>
</evidence>
<comment type="similarity">
    <text evidence="1 4">Belongs to the cyclophilin-type PPIase family.</text>
</comment>
<keyword evidence="3 4" id="KW-0413">Isomerase</keyword>
<evidence type="ECO:0000256" key="2">
    <source>
        <dbReference type="ARBA" id="ARBA00023110"/>
    </source>
</evidence>
<dbReference type="PROSITE" id="PS00170">
    <property type="entry name" value="CSA_PPIASE_1"/>
    <property type="match status" value="1"/>
</dbReference>
<dbReference type="InterPro" id="IPR020892">
    <property type="entry name" value="Cyclophilin-type_PPIase_CS"/>
</dbReference>
<dbReference type="InterPro" id="IPR002130">
    <property type="entry name" value="Cyclophilin-type_PPIase_dom"/>
</dbReference>
<evidence type="ECO:0000313" key="7">
    <source>
        <dbReference type="Proteomes" id="UP000679220"/>
    </source>
</evidence>
<evidence type="ECO:0000313" key="6">
    <source>
        <dbReference type="EMBL" id="MBR8537027.1"/>
    </source>
</evidence>
<dbReference type="InterPro" id="IPR044666">
    <property type="entry name" value="Cyclophilin_A-like"/>
</dbReference>
<dbReference type="Proteomes" id="UP000679220">
    <property type="component" value="Unassembled WGS sequence"/>
</dbReference>
<feature type="domain" description="PPIase cyclophilin-type" evidence="5">
    <location>
        <begin position="34"/>
        <end position="269"/>
    </location>
</feature>
<gene>
    <name evidence="6" type="ORF">KDU71_15755</name>
</gene>
<evidence type="ECO:0000256" key="4">
    <source>
        <dbReference type="RuleBase" id="RU363019"/>
    </source>
</evidence>
<dbReference type="PANTHER" id="PTHR45625:SF4">
    <property type="entry name" value="PEPTIDYLPROLYL ISOMERASE DOMAIN AND WD REPEAT-CONTAINING PROTEIN 1"/>
    <property type="match status" value="1"/>
</dbReference>
<dbReference type="SUPFAM" id="SSF50891">
    <property type="entry name" value="Cyclophilin-like"/>
    <property type="match status" value="1"/>
</dbReference>
<accession>A0A941IZY9</accession>
<evidence type="ECO:0000256" key="3">
    <source>
        <dbReference type="ARBA" id="ARBA00023235"/>
    </source>
</evidence>
<dbReference type="PANTHER" id="PTHR45625">
    <property type="entry name" value="PEPTIDYL-PROLYL CIS-TRANS ISOMERASE-RELATED"/>
    <property type="match status" value="1"/>
</dbReference>
<sequence length="271" mass="30335">MKHLLSIALAIIVLSACSTQPKEGVMLLMETSKGNMKIKLYDETPQHRDNFVKLAEEGFYDSLLFHRVINEFMIQGGDPESKGAATGAMLGNGGPGYQVPAEINYPALFHKKGALAAARTGDNVNPERKSSGSQFYIVQGKTYNDEGFTAIEKSYEDMKRQQLFYQTLEDYKDTLQVLQQAGNQQGFMDMRVLIEEEVEKKLANEPKQTIPEEVKEVYRTVGGVPHLDDNYTVFGEVVEGLDVIDSIATVNTNQMDRPLEDVYIVKVKVLK</sequence>
<dbReference type="EC" id="5.2.1.8" evidence="4"/>
<dbReference type="CDD" id="cd00317">
    <property type="entry name" value="cyclophilin"/>
    <property type="match status" value="1"/>
</dbReference>